<dbReference type="SMART" id="SM00487">
    <property type="entry name" value="DEXDc"/>
    <property type="match status" value="1"/>
</dbReference>
<feature type="domain" description="DEAD-box RNA helicase Q" evidence="12">
    <location>
        <begin position="297"/>
        <end position="325"/>
    </location>
</feature>
<dbReference type="Proteomes" id="UP001515500">
    <property type="component" value="Chromosome 17"/>
</dbReference>
<organism evidence="13 14">
    <name type="scientific">Dioscorea cayennensis subsp. rotundata</name>
    <name type="common">White Guinea yam</name>
    <name type="synonym">Dioscorea rotundata</name>
    <dbReference type="NCBI Taxonomy" id="55577"/>
    <lineage>
        <taxon>Eukaryota</taxon>
        <taxon>Viridiplantae</taxon>
        <taxon>Streptophyta</taxon>
        <taxon>Embryophyta</taxon>
        <taxon>Tracheophyta</taxon>
        <taxon>Spermatophyta</taxon>
        <taxon>Magnoliopsida</taxon>
        <taxon>Liliopsida</taxon>
        <taxon>Dioscoreales</taxon>
        <taxon>Dioscoreaceae</taxon>
        <taxon>Dioscorea</taxon>
    </lineage>
</organism>
<comment type="function">
    <text evidence="8">RNA helicase.</text>
</comment>
<keyword evidence="2 7" id="KW-0378">Hydrolase</keyword>
<feature type="region of interest" description="Disordered" evidence="9">
    <location>
        <begin position="48"/>
        <end position="74"/>
    </location>
</feature>
<feature type="compositionally biased region" description="Acidic residues" evidence="9">
    <location>
        <begin position="231"/>
        <end position="249"/>
    </location>
</feature>
<feature type="compositionally biased region" description="Polar residues" evidence="9">
    <location>
        <begin position="261"/>
        <end position="270"/>
    </location>
</feature>
<name>A0AB40CTI3_DIOCR</name>
<keyword evidence="5 8" id="KW-0694">RNA-binding</keyword>
<dbReference type="CDD" id="cd17964">
    <property type="entry name" value="DEADc_MSS116"/>
    <property type="match status" value="1"/>
</dbReference>
<evidence type="ECO:0000256" key="8">
    <source>
        <dbReference type="RuleBase" id="RU365068"/>
    </source>
</evidence>
<evidence type="ECO:0000256" key="4">
    <source>
        <dbReference type="ARBA" id="ARBA00022840"/>
    </source>
</evidence>
<evidence type="ECO:0000259" key="11">
    <source>
        <dbReference type="PROSITE" id="PS51194"/>
    </source>
</evidence>
<sequence>MARQILPLRVLTFRGAFGIFSRHLTPYLKPRILPSDLRRNLDASGSNVGVRMFSSRSGRSRDHHRRGGVAGQGKSLIDDEAELSDWVSDLKTDSFQLGLSSDDDRANRDRGRRSGGRDSGRDAAPSMRNQGALKRSRDTDSGGFLRFSDKRQSRDVRGSGSFSRKRFDSALEEDEDEDEDEVEDDLLSSRRRKERGGKAGFSNGIVRRGGKEVETVFRQQRSVRGPSLDASSEEEDDDEEDASGSEDDFFGDKPDMKKGNSRNGLKTASSRELGEENNATLAPRRSIEQSESYLSETRFDQCSISPLSLKGIKAAGYERMTIVQEATLPVILKGKDVLAKAKTGTGKTVAFLLPAIEVIAKLPPVDRDQKRPPVNVLVICPTRELASQAATEAETLLKFHPSIGVQVVIGGTRLSLEQKRMQANPCQILVATPGRLRDHLENTPGFATRLMGVKVLVLDEADRLLDMGFRKDIEKIVAAVPKQRQTLLFSATVPDEVRQVCYFAMKRDHEFVNTVEEGSEETHSQVKQMQVVAPLEKQFSILYALLTEHIAEDVDYKVIVFCTTAMVTRLVADLLAELHLNVREIHSRKPQSYRTRVSKEFKESKGLILVSSDVSARGVDYPDVTLVIQVGIPADREQYIHRLGRTGRKGKEGKGILMLAPWEDFFLSSVKDLPITKAPLPLIDPDTRKKVERALAHVQMKNKESAYQAWLGYYNSNKSIGRDKHHLVTLANEFSSSMGLDTPPAIPKLVLRKMGLNNVPGLRTK</sequence>
<dbReference type="AlphaFoldDB" id="A0AB40CTI3"/>
<evidence type="ECO:0000256" key="7">
    <source>
        <dbReference type="RuleBase" id="RU000492"/>
    </source>
</evidence>
<comment type="catalytic activity">
    <reaction evidence="8">
        <text>ATP + H2O = ADP + phosphate + H(+)</text>
        <dbReference type="Rhea" id="RHEA:13065"/>
        <dbReference type="ChEBI" id="CHEBI:15377"/>
        <dbReference type="ChEBI" id="CHEBI:15378"/>
        <dbReference type="ChEBI" id="CHEBI:30616"/>
        <dbReference type="ChEBI" id="CHEBI:43474"/>
        <dbReference type="ChEBI" id="CHEBI:456216"/>
        <dbReference type="EC" id="3.6.4.13"/>
    </reaction>
</comment>
<dbReference type="Gene3D" id="3.40.50.300">
    <property type="entry name" value="P-loop containing nucleotide triphosphate hydrolases"/>
    <property type="match status" value="2"/>
</dbReference>
<dbReference type="Pfam" id="PF00271">
    <property type="entry name" value="Helicase_C"/>
    <property type="match status" value="1"/>
</dbReference>
<evidence type="ECO:0000256" key="3">
    <source>
        <dbReference type="ARBA" id="ARBA00022806"/>
    </source>
</evidence>
<evidence type="ECO:0000256" key="6">
    <source>
        <dbReference type="PROSITE-ProRule" id="PRU00552"/>
    </source>
</evidence>
<accession>A0AB40CTI3</accession>
<feature type="domain" description="Helicase C-terminal" evidence="11">
    <location>
        <begin position="545"/>
        <end position="696"/>
    </location>
</feature>
<dbReference type="PROSITE" id="PS51192">
    <property type="entry name" value="HELICASE_ATP_BIND_1"/>
    <property type="match status" value="1"/>
</dbReference>
<keyword evidence="3 7" id="KW-0347">Helicase</keyword>
<dbReference type="PANTHER" id="PTHR24031">
    <property type="entry name" value="RNA HELICASE"/>
    <property type="match status" value="1"/>
</dbReference>
<dbReference type="PROSITE" id="PS51195">
    <property type="entry name" value="Q_MOTIF"/>
    <property type="match status" value="1"/>
</dbReference>
<evidence type="ECO:0000259" key="12">
    <source>
        <dbReference type="PROSITE" id="PS51195"/>
    </source>
</evidence>
<dbReference type="InterPro" id="IPR027417">
    <property type="entry name" value="P-loop_NTPase"/>
</dbReference>
<evidence type="ECO:0000256" key="2">
    <source>
        <dbReference type="ARBA" id="ARBA00022801"/>
    </source>
</evidence>
<dbReference type="SMART" id="SM00490">
    <property type="entry name" value="HELICc"/>
    <property type="match status" value="1"/>
</dbReference>
<feature type="region of interest" description="Disordered" evidence="9">
    <location>
        <begin position="97"/>
        <end position="289"/>
    </location>
</feature>
<dbReference type="PROSITE" id="PS51194">
    <property type="entry name" value="HELICASE_CTER"/>
    <property type="match status" value="1"/>
</dbReference>
<feature type="compositionally biased region" description="Basic and acidic residues" evidence="9">
    <location>
        <begin position="147"/>
        <end position="157"/>
    </location>
</feature>
<comment type="domain">
    <text evidence="8">The Q motif is unique to and characteristic of the DEAD box family of RNA helicases and controls ATP binding and hydrolysis.</text>
</comment>
<feature type="compositionally biased region" description="Acidic residues" evidence="9">
    <location>
        <begin position="170"/>
        <end position="186"/>
    </location>
</feature>
<evidence type="ECO:0000256" key="5">
    <source>
        <dbReference type="ARBA" id="ARBA00022884"/>
    </source>
</evidence>
<dbReference type="Pfam" id="PF00270">
    <property type="entry name" value="DEAD"/>
    <property type="match status" value="1"/>
</dbReference>
<keyword evidence="1 7" id="KW-0547">Nucleotide-binding</keyword>
<protein>
    <recommendedName>
        <fullName evidence="8">ATP-dependent RNA helicase</fullName>
        <ecNumber evidence="8">3.6.4.13</ecNumber>
    </recommendedName>
</protein>
<dbReference type="GeneID" id="120280507"/>
<evidence type="ECO:0000313" key="14">
    <source>
        <dbReference type="RefSeq" id="XP_039143299.1"/>
    </source>
</evidence>
<proteinExistence type="inferred from homology"/>
<dbReference type="CDD" id="cd18787">
    <property type="entry name" value="SF2_C_DEAD"/>
    <property type="match status" value="1"/>
</dbReference>
<dbReference type="GO" id="GO:0005524">
    <property type="term" value="F:ATP binding"/>
    <property type="evidence" value="ECO:0007669"/>
    <property type="project" value="UniProtKB-UniRule"/>
</dbReference>
<dbReference type="EC" id="3.6.4.13" evidence="8"/>
<dbReference type="InterPro" id="IPR001650">
    <property type="entry name" value="Helicase_C-like"/>
</dbReference>
<gene>
    <name evidence="14" type="primary">LOC120280507</name>
</gene>
<dbReference type="SUPFAM" id="SSF52540">
    <property type="entry name" value="P-loop containing nucleoside triphosphate hydrolases"/>
    <property type="match status" value="1"/>
</dbReference>
<dbReference type="InterPro" id="IPR014001">
    <property type="entry name" value="Helicase_ATP-bd"/>
</dbReference>
<evidence type="ECO:0000313" key="13">
    <source>
        <dbReference type="Proteomes" id="UP001515500"/>
    </source>
</evidence>
<keyword evidence="13" id="KW-1185">Reference proteome</keyword>
<dbReference type="GO" id="GO:0003724">
    <property type="term" value="F:RNA helicase activity"/>
    <property type="evidence" value="ECO:0007669"/>
    <property type="project" value="UniProtKB-EC"/>
</dbReference>
<comment type="similarity">
    <text evidence="7">Belongs to the DEAD box helicase family.</text>
</comment>
<dbReference type="InterPro" id="IPR000629">
    <property type="entry name" value="RNA-helicase_DEAD-box_CS"/>
</dbReference>
<dbReference type="GO" id="GO:0016787">
    <property type="term" value="F:hydrolase activity"/>
    <property type="evidence" value="ECO:0007669"/>
    <property type="project" value="UniProtKB-KW"/>
</dbReference>
<evidence type="ECO:0000256" key="1">
    <source>
        <dbReference type="ARBA" id="ARBA00022741"/>
    </source>
</evidence>
<dbReference type="InterPro" id="IPR011545">
    <property type="entry name" value="DEAD/DEAH_box_helicase_dom"/>
</dbReference>
<keyword evidence="4 7" id="KW-0067">ATP-binding</keyword>
<feature type="short sequence motif" description="Q motif" evidence="6">
    <location>
        <begin position="297"/>
        <end position="325"/>
    </location>
</feature>
<dbReference type="InterPro" id="IPR014014">
    <property type="entry name" value="RNA_helicase_DEAD_Q_motif"/>
</dbReference>
<dbReference type="RefSeq" id="XP_039143299.1">
    <property type="nucleotide sequence ID" value="XM_039287365.1"/>
</dbReference>
<evidence type="ECO:0000259" key="10">
    <source>
        <dbReference type="PROSITE" id="PS51192"/>
    </source>
</evidence>
<reference evidence="14" key="1">
    <citation type="submission" date="2025-08" db="UniProtKB">
        <authorList>
            <consortium name="RefSeq"/>
        </authorList>
    </citation>
    <scope>IDENTIFICATION</scope>
</reference>
<feature type="domain" description="Helicase ATP-binding" evidence="10">
    <location>
        <begin position="328"/>
        <end position="511"/>
    </location>
</feature>
<dbReference type="GO" id="GO:0003723">
    <property type="term" value="F:RNA binding"/>
    <property type="evidence" value="ECO:0007669"/>
    <property type="project" value="UniProtKB-UniRule"/>
</dbReference>
<evidence type="ECO:0000256" key="9">
    <source>
        <dbReference type="SAM" id="MobiDB-lite"/>
    </source>
</evidence>
<dbReference type="PROSITE" id="PS00039">
    <property type="entry name" value="DEAD_ATP_HELICASE"/>
    <property type="match status" value="1"/>
</dbReference>